<dbReference type="OrthoDB" id="4745977at2759"/>
<evidence type="ECO:0000313" key="2">
    <source>
        <dbReference type="Proteomes" id="UP000297716"/>
    </source>
</evidence>
<keyword evidence="2" id="KW-1185">Reference proteome</keyword>
<evidence type="ECO:0000313" key="1">
    <source>
        <dbReference type="EMBL" id="TGJ78613.1"/>
    </source>
</evidence>
<dbReference type="EMBL" id="SKBN01000369">
    <property type="protein sequence ID" value="TGJ78613.1"/>
    <property type="molecule type" value="Genomic_DNA"/>
</dbReference>
<dbReference type="AlphaFoldDB" id="A0A4Z0YIP3"/>
<reference evidence="1 2" key="1">
    <citation type="submission" date="2019-03" db="EMBL/GenBank/DDBJ databases">
        <title>Draft genome sequence of Xylaria hypoxylon DSM 108379, a ubiquitous saprotrophic-parasitic fungi on hardwood.</title>
        <authorList>
            <person name="Buettner E."/>
            <person name="Leonhardt S."/>
            <person name="Gebauer A.M."/>
            <person name="Liers C."/>
            <person name="Hofrichter M."/>
            <person name="Kellner H."/>
        </authorList>
    </citation>
    <scope>NUCLEOTIDE SEQUENCE [LARGE SCALE GENOMIC DNA]</scope>
    <source>
        <strain evidence="1 2">DSM 108379</strain>
    </source>
</reference>
<name>A0A4Z0YIP3_9PEZI</name>
<gene>
    <name evidence="1" type="ORF">E0Z10_g10155</name>
</gene>
<organism evidence="1 2">
    <name type="scientific">Xylaria hypoxylon</name>
    <dbReference type="NCBI Taxonomy" id="37992"/>
    <lineage>
        <taxon>Eukaryota</taxon>
        <taxon>Fungi</taxon>
        <taxon>Dikarya</taxon>
        <taxon>Ascomycota</taxon>
        <taxon>Pezizomycotina</taxon>
        <taxon>Sordariomycetes</taxon>
        <taxon>Xylariomycetidae</taxon>
        <taxon>Xylariales</taxon>
        <taxon>Xylariaceae</taxon>
        <taxon>Xylaria</taxon>
    </lineage>
</organism>
<dbReference type="Proteomes" id="UP000297716">
    <property type="component" value="Unassembled WGS sequence"/>
</dbReference>
<protein>
    <submittedName>
        <fullName evidence="1">Uncharacterized protein</fullName>
    </submittedName>
</protein>
<accession>A0A4Z0YIP3</accession>
<comment type="caution">
    <text evidence="1">The sequence shown here is derived from an EMBL/GenBank/DDBJ whole genome shotgun (WGS) entry which is preliminary data.</text>
</comment>
<sequence length="246" mass="27882">MANDGIDNTAMNRWVVSGQGSFHLPIPVWGMINPDHELGPIIKDTIQMLDAEVATFGQKSVRVRCAEGSHNQRIWTCMTIAHREMYYAGVRSACEEYANYQIALRLWIQRDLICYSFGIPRASKAFPFPKPNVTGNNIDQSFLHVCCRINTPLPEEVEPDETTMMVDDLRFYLEGIMCRINASLQLIQGRVDITQNEAGIQTSRFHAFAHRHITQIVALRRQNAQLQEMLGNQANQGGHPENSPQN</sequence>
<proteinExistence type="predicted"/>